<reference evidence="1 2" key="1">
    <citation type="submission" date="2015-05" db="EMBL/GenBank/DDBJ databases">
        <title>Evolution of Trichinella species and genotypes.</title>
        <authorList>
            <person name="Korhonen P.K."/>
            <person name="Edoardo P."/>
            <person name="Giuseppe L.R."/>
            <person name="Gasser R.B."/>
        </authorList>
    </citation>
    <scope>NUCLEOTIDE SEQUENCE [LARGE SCALE GENOMIC DNA]</scope>
    <source>
        <strain evidence="1">ISS10</strain>
    </source>
</reference>
<gene>
    <name evidence="1" type="ORF">T02_4668</name>
</gene>
<protein>
    <submittedName>
        <fullName evidence="1">Uncharacterized protein</fullName>
    </submittedName>
</protein>
<dbReference type="AlphaFoldDB" id="A0A0V1KHW8"/>
<organism evidence="1 2">
    <name type="scientific">Trichinella nativa</name>
    <dbReference type="NCBI Taxonomy" id="6335"/>
    <lineage>
        <taxon>Eukaryota</taxon>
        <taxon>Metazoa</taxon>
        <taxon>Ecdysozoa</taxon>
        <taxon>Nematoda</taxon>
        <taxon>Enoplea</taxon>
        <taxon>Dorylaimia</taxon>
        <taxon>Trichinellida</taxon>
        <taxon>Trichinellidae</taxon>
        <taxon>Trichinella</taxon>
    </lineage>
</organism>
<proteinExistence type="predicted"/>
<sequence length="30" mass="3269">MGTICNHIPNIQLTMMASKSEICLPLPPKS</sequence>
<keyword evidence="2" id="KW-1185">Reference proteome</keyword>
<name>A0A0V1KHW8_9BILA</name>
<accession>A0A0V1KHW8</accession>
<dbReference type="Proteomes" id="UP000054721">
    <property type="component" value="Unassembled WGS sequence"/>
</dbReference>
<evidence type="ECO:0000313" key="1">
    <source>
        <dbReference type="EMBL" id="KRZ46819.1"/>
    </source>
</evidence>
<evidence type="ECO:0000313" key="2">
    <source>
        <dbReference type="Proteomes" id="UP000054721"/>
    </source>
</evidence>
<dbReference type="EMBL" id="JYDW01002134">
    <property type="protein sequence ID" value="KRZ46819.1"/>
    <property type="molecule type" value="Genomic_DNA"/>
</dbReference>
<comment type="caution">
    <text evidence="1">The sequence shown here is derived from an EMBL/GenBank/DDBJ whole genome shotgun (WGS) entry which is preliminary data.</text>
</comment>